<feature type="domain" description="RRM" evidence="6">
    <location>
        <begin position="48"/>
        <end position="153"/>
    </location>
</feature>
<keyword evidence="4 5" id="KW-0694">RNA-binding</keyword>
<evidence type="ECO:0000256" key="2">
    <source>
        <dbReference type="ARBA" id="ARBA00022664"/>
    </source>
</evidence>
<feature type="domain" description="RRM" evidence="6">
    <location>
        <begin position="148"/>
        <end position="237"/>
    </location>
</feature>
<dbReference type="Proteomes" id="UP000287033">
    <property type="component" value="Unassembled WGS sequence"/>
</dbReference>
<dbReference type="Pfam" id="PF00076">
    <property type="entry name" value="RRM_1"/>
    <property type="match status" value="3"/>
</dbReference>
<evidence type="ECO:0000313" key="7">
    <source>
        <dbReference type="EMBL" id="GCC16802.1"/>
    </source>
</evidence>
<dbReference type="InterPro" id="IPR000504">
    <property type="entry name" value="RRM_dom"/>
</dbReference>
<dbReference type="OrthoDB" id="431068at2759"/>
<dbReference type="STRING" id="137246.A0A401RF78"/>
<dbReference type="FunFam" id="3.30.70.330:FF:000071">
    <property type="entry name" value="heterogeneous nuclear ribonucleoprotein H isoform X1"/>
    <property type="match status" value="1"/>
</dbReference>
<dbReference type="PROSITE" id="PS50102">
    <property type="entry name" value="RRM"/>
    <property type="match status" value="3"/>
</dbReference>
<name>A0A401RF78_CHIPU</name>
<dbReference type="InterPro" id="IPR034426">
    <property type="entry name" value="GRSF1_RRM3"/>
</dbReference>
<evidence type="ECO:0000256" key="5">
    <source>
        <dbReference type="PROSITE-ProRule" id="PRU00176"/>
    </source>
</evidence>
<keyword evidence="8" id="KW-1185">Reference proteome</keyword>
<dbReference type="FunFam" id="3.30.70.330:FF:000131">
    <property type="entry name" value="Heterogeneous nuclear ribonucleoprotein h3 isoform"/>
    <property type="match status" value="1"/>
</dbReference>
<dbReference type="PANTHER" id="PTHR13976">
    <property type="entry name" value="HETEROGENEOUS NUCLEAR RIBONUCLEOPROTEIN-RELATED"/>
    <property type="match status" value="1"/>
</dbReference>
<organism evidence="7 8">
    <name type="scientific">Chiloscyllium punctatum</name>
    <name type="common">Brownbanded bambooshark</name>
    <name type="synonym">Hemiscyllium punctatum</name>
    <dbReference type="NCBI Taxonomy" id="137246"/>
    <lineage>
        <taxon>Eukaryota</taxon>
        <taxon>Metazoa</taxon>
        <taxon>Chordata</taxon>
        <taxon>Craniata</taxon>
        <taxon>Vertebrata</taxon>
        <taxon>Chondrichthyes</taxon>
        <taxon>Elasmobranchii</taxon>
        <taxon>Galeomorphii</taxon>
        <taxon>Galeoidea</taxon>
        <taxon>Orectolobiformes</taxon>
        <taxon>Hemiscylliidae</taxon>
        <taxon>Chiloscyllium</taxon>
    </lineage>
</organism>
<dbReference type="Gene3D" id="3.30.70.330">
    <property type="match status" value="3"/>
</dbReference>
<evidence type="ECO:0000256" key="1">
    <source>
        <dbReference type="ARBA" id="ARBA00022553"/>
    </source>
</evidence>
<dbReference type="EMBL" id="BEZZ01001267">
    <property type="protein sequence ID" value="GCC16802.1"/>
    <property type="molecule type" value="Genomic_DNA"/>
</dbReference>
<feature type="domain" description="RRM" evidence="6">
    <location>
        <begin position="292"/>
        <end position="369"/>
    </location>
</feature>
<gene>
    <name evidence="7" type="ORF">chiPu_0017355</name>
</gene>
<dbReference type="OMA" id="WSCTAQD"/>
<dbReference type="InterPro" id="IPR050666">
    <property type="entry name" value="ESRP"/>
</dbReference>
<accession>A0A401RF78</accession>
<dbReference type="GO" id="GO:0003723">
    <property type="term" value="F:RNA binding"/>
    <property type="evidence" value="ECO:0007669"/>
    <property type="project" value="UniProtKB-UniRule"/>
</dbReference>
<sequence>MEGEEKELIHVKLQISSFVAEPFQPVHEDYPPLPDYVPAPVEMGTDVFVVRARGLPWSCSAEDVLSFFSDCGVVDGIKGVHFLCSRGGKPSGEAIIELQSAEDVKKALEKHKKYLGQRYIEVFELNNNDVSVLLKRLHSSENELTDGRVVRLRGLPFSCTVEDITQFFAGLEIVEDGVTITRDHRGRNTGDAFVQFVSQEVAEQALTKDRQMIGSRYIEIFRSTKNDLRLYISPAKRLPRCPTAREIVTDDESCTIANNESNNGVLEESLQNVQLPTNDLVSNHCVQRSEVHNVHMRGLPFRVNGQDIVKFFQPLRPVRIIVEYGPDGKATGEADVHFATHDDAVAAMTKDKSHMQHRYIELYLNSACAGINSPYNDQGNQVKGSEAS</sequence>
<keyword evidence="3" id="KW-0677">Repeat</keyword>
<dbReference type="SMART" id="SM00360">
    <property type="entry name" value="RRM"/>
    <property type="match status" value="3"/>
</dbReference>
<keyword evidence="2" id="KW-0507">mRNA processing</keyword>
<dbReference type="CDD" id="cd12503">
    <property type="entry name" value="RRM1_hnRNPH_GRSF1_like"/>
    <property type="match status" value="1"/>
</dbReference>
<evidence type="ECO:0000259" key="6">
    <source>
        <dbReference type="PROSITE" id="PS50102"/>
    </source>
</evidence>
<dbReference type="CDD" id="cd12504">
    <property type="entry name" value="RRM2_hnRNPH_CRSF1_like"/>
    <property type="match status" value="1"/>
</dbReference>
<comment type="caution">
    <text evidence="7">The sequence shown here is derived from an EMBL/GenBank/DDBJ whole genome shotgun (WGS) entry which is preliminary data.</text>
</comment>
<dbReference type="AlphaFoldDB" id="A0A401RF78"/>
<dbReference type="SUPFAM" id="SSF54928">
    <property type="entry name" value="RNA-binding domain, RBD"/>
    <property type="match status" value="2"/>
</dbReference>
<dbReference type="InterPro" id="IPR035979">
    <property type="entry name" value="RBD_domain_sf"/>
</dbReference>
<keyword evidence="1" id="KW-0597">Phosphoprotein</keyword>
<evidence type="ECO:0000256" key="4">
    <source>
        <dbReference type="ARBA" id="ARBA00022884"/>
    </source>
</evidence>
<dbReference type="InterPro" id="IPR012677">
    <property type="entry name" value="Nucleotide-bd_a/b_plait_sf"/>
</dbReference>
<dbReference type="GO" id="GO:0006397">
    <property type="term" value="P:mRNA processing"/>
    <property type="evidence" value="ECO:0007669"/>
    <property type="project" value="UniProtKB-KW"/>
</dbReference>
<evidence type="ECO:0000256" key="3">
    <source>
        <dbReference type="ARBA" id="ARBA00022737"/>
    </source>
</evidence>
<dbReference type="CDD" id="cd12733">
    <property type="entry name" value="RRM3_GRSF1"/>
    <property type="match status" value="1"/>
</dbReference>
<reference evidence="7 8" key="1">
    <citation type="journal article" date="2018" name="Nat. Ecol. Evol.">
        <title>Shark genomes provide insights into elasmobranch evolution and the origin of vertebrates.</title>
        <authorList>
            <person name="Hara Y"/>
            <person name="Yamaguchi K"/>
            <person name="Onimaru K"/>
            <person name="Kadota M"/>
            <person name="Koyanagi M"/>
            <person name="Keeley SD"/>
            <person name="Tatsumi K"/>
            <person name="Tanaka K"/>
            <person name="Motone F"/>
            <person name="Kageyama Y"/>
            <person name="Nozu R"/>
            <person name="Adachi N"/>
            <person name="Nishimura O"/>
            <person name="Nakagawa R"/>
            <person name="Tanegashima C"/>
            <person name="Kiyatake I"/>
            <person name="Matsumoto R"/>
            <person name="Murakumo K"/>
            <person name="Nishida K"/>
            <person name="Terakita A"/>
            <person name="Kuratani S"/>
            <person name="Sato K"/>
            <person name="Hyodo S Kuraku.S."/>
        </authorList>
    </citation>
    <scope>NUCLEOTIDE SEQUENCE [LARGE SCALE GENOMIC DNA]</scope>
</reference>
<protein>
    <recommendedName>
        <fullName evidence="6">RRM domain-containing protein</fullName>
    </recommendedName>
</protein>
<evidence type="ECO:0000313" key="8">
    <source>
        <dbReference type="Proteomes" id="UP000287033"/>
    </source>
</evidence>
<proteinExistence type="predicted"/>